<accession>A0A1I0KAR3</accession>
<dbReference type="EMBL" id="FOIM01000053">
    <property type="protein sequence ID" value="SEU20185.1"/>
    <property type="molecule type" value="Genomic_DNA"/>
</dbReference>
<protein>
    <submittedName>
        <fullName evidence="1">Uncharacterized protein</fullName>
    </submittedName>
</protein>
<dbReference type="RefSeq" id="WP_092371650.1">
    <property type="nucleotide sequence ID" value="NZ_FOIM01000053.1"/>
</dbReference>
<organism evidence="1 2">
    <name type="scientific">Enterocloster lavalensis</name>
    <dbReference type="NCBI Taxonomy" id="460384"/>
    <lineage>
        <taxon>Bacteria</taxon>
        <taxon>Bacillati</taxon>
        <taxon>Bacillota</taxon>
        <taxon>Clostridia</taxon>
        <taxon>Lachnospirales</taxon>
        <taxon>Lachnospiraceae</taxon>
        <taxon>Enterocloster</taxon>
    </lineage>
</organism>
<sequence>MQAVSNEYKELMRRKWRNPLSYVRVTIGLINQQAQSTAHVPEPENYTYFSNLARPMDNYQVTELYCTCDQDYTTVDGSMYFLPRDHEAVVLNQGIVTEQLLGPIEIRFPVQYDIKGLTVEFGRAYPVNFRIESDHNTVEITGNADGHFVTEEIFDGATFLRFTPSVMVNGQSRFRIHMITMGIGIYFDNRKIKSATKKEHISPIMEELPTIDFNLTVNNKDRAFDIENEESTVNFLEIGQAIEVLYGQAMDDGSIEWLPGATLYLKEWSADDEEMDFSATDRFDGMDNIYYRGQYRAEGTSLYDLAVDVLTDAEVDYREYWIDPYLRDVKVSNPMPAVSHKEALQLIANAGRCILYQDRAGNIFLKSSFIPDMTPASDNETYFSHASNVLDKTTKRAYAMAAVDYTDVQPTQYFLPRDQAGSEYLNTGYISEAVADENGIFTANPSLSIALEAAFKCFGLTLEFGRNYPATMVFHAYYNGQLMEDYEVPGLSEVTVVSHEFPEFDRLVLEFTRGVPNNRVVLNNITFGDSTDYVLEYGVELTKTPKGTQLAKVRELQVIRTLYGLSAESAKELAKETVSVTAADNRYTFYFSNPSYGLTAAITAVQDGQNVTIIECSAYSATVELTGITGEVEVAISGKEYVVTQAKVSRQLNPTGQLETWENPLVSDVIHAANLADWIGDYMRADREYDLQYRGEPRLDANDIAFLENKYVPDLLLRVYEHTLKFDGAFSGTIKARRDMGNVAAAKNRLASR</sequence>
<evidence type="ECO:0000313" key="1">
    <source>
        <dbReference type="EMBL" id="SEU20185.1"/>
    </source>
</evidence>
<keyword evidence="2" id="KW-1185">Reference proteome</keyword>
<evidence type="ECO:0000313" key="2">
    <source>
        <dbReference type="Proteomes" id="UP000198508"/>
    </source>
</evidence>
<dbReference type="STRING" id="460384.SAMN05216313_15326"/>
<dbReference type="AlphaFoldDB" id="A0A1I0KAR3"/>
<name>A0A1I0KAR3_9FIRM</name>
<gene>
    <name evidence="1" type="ORF">SAMN05216313_15326</name>
</gene>
<proteinExistence type="predicted"/>
<reference evidence="2" key="1">
    <citation type="submission" date="2016-10" db="EMBL/GenBank/DDBJ databases">
        <authorList>
            <person name="Varghese N."/>
            <person name="Submissions S."/>
        </authorList>
    </citation>
    <scope>NUCLEOTIDE SEQUENCE [LARGE SCALE GENOMIC DNA]</scope>
    <source>
        <strain evidence="2">NLAE-zl-G277</strain>
    </source>
</reference>
<dbReference type="Proteomes" id="UP000198508">
    <property type="component" value="Unassembled WGS sequence"/>
</dbReference>